<accession>A0ABR1CV57</accession>
<name>A0ABR1CV57_NECAM</name>
<protein>
    <submittedName>
        <fullName evidence="1">Uncharacterized protein</fullName>
    </submittedName>
</protein>
<sequence>MSAGHLSTVLRIMSSIAKLNRKGLATAPCLTPVTTSNGVVHPAGVRTAAIDSCHQASERTFLILHQRGAR</sequence>
<evidence type="ECO:0000313" key="1">
    <source>
        <dbReference type="EMBL" id="KAK6741781.1"/>
    </source>
</evidence>
<reference evidence="1 2" key="1">
    <citation type="submission" date="2023-08" db="EMBL/GenBank/DDBJ databases">
        <title>A Necator americanus chromosomal reference genome.</title>
        <authorList>
            <person name="Ilik V."/>
            <person name="Petrzelkova K.J."/>
            <person name="Pardy F."/>
            <person name="Fuh T."/>
            <person name="Niatou-Singa F.S."/>
            <person name="Gouil Q."/>
            <person name="Baker L."/>
            <person name="Ritchie M.E."/>
            <person name="Jex A.R."/>
            <person name="Gazzola D."/>
            <person name="Li H."/>
            <person name="Toshio Fujiwara R."/>
            <person name="Zhan B."/>
            <person name="Aroian R.V."/>
            <person name="Pafco B."/>
            <person name="Schwarz E.M."/>
        </authorList>
    </citation>
    <scope>NUCLEOTIDE SEQUENCE [LARGE SCALE GENOMIC DNA]</scope>
    <source>
        <strain evidence="1 2">Aroian</strain>
        <tissue evidence="1">Whole animal</tissue>
    </source>
</reference>
<proteinExistence type="predicted"/>
<keyword evidence="2" id="KW-1185">Reference proteome</keyword>
<comment type="caution">
    <text evidence="1">The sequence shown here is derived from an EMBL/GenBank/DDBJ whole genome shotgun (WGS) entry which is preliminary data.</text>
</comment>
<organism evidence="1 2">
    <name type="scientific">Necator americanus</name>
    <name type="common">Human hookworm</name>
    <dbReference type="NCBI Taxonomy" id="51031"/>
    <lineage>
        <taxon>Eukaryota</taxon>
        <taxon>Metazoa</taxon>
        <taxon>Ecdysozoa</taxon>
        <taxon>Nematoda</taxon>
        <taxon>Chromadorea</taxon>
        <taxon>Rhabditida</taxon>
        <taxon>Rhabditina</taxon>
        <taxon>Rhabditomorpha</taxon>
        <taxon>Strongyloidea</taxon>
        <taxon>Ancylostomatidae</taxon>
        <taxon>Bunostominae</taxon>
        <taxon>Necator</taxon>
    </lineage>
</organism>
<evidence type="ECO:0000313" key="2">
    <source>
        <dbReference type="Proteomes" id="UP001303046"/>
    </source>
</evidence>
<dbReference type="Proteomes" id="UP001303046">
    <property type="component" value="Unassembled WGS sequence"/>
</dbReference>
<dbReference type="EMBL" id="JAVFWL010000003">
    <property type="protein sequence ID" value="KAK6741781.1"/>
    <property type="molecule type" value="Genomic_DNA"/>
</dbReference>
<gene>
    <name evidence="1" type="primary">Necator_chrIII.g10337</name>
    <name evidence="1" type="ORF">RB195_009572</name>
</gene>